<reference evidence="3" key="1">
    <citation type="journal article" date="2020" name="bioRxiv">
        <title>Whole genome comparisons of ergot fungi reveals the divergence and evolution of species within the genus Claviceps are the result of varying mechanisms driving genome evolution and host range expansion.</title>
        <authorList>
            <person name="Wyka S.A."/>
            <person name="Mondo S.J."/>
            <person name="Liu M."/>
            <person name="Dettman J."/>
            <person name="Nalam V."/>
            <person name="Broders K.D."/>
        </authorList>
    </citation>
    <scope>NUCLEOTIDE SEQUENCE</scope>
    <source>
        <strain evidence="3">CCC 602</strain>
    </source>
</reference>
<keyword evidence="2" id="KW-0812">Transmembrane</keyword>
<comment type="caution">
    <text evidence="3">The sequence shown here is derived from an EMBL/GenBank/DDBJ whole genome shotgun (WGS) entry which is preliminary data.</text>
</comment>
<evidence type="ECO:0000313" key="4">
    <source>
        <dbReference type="Proteomes" id="UP000748025"/>
    </source>
</evidence>
<feature type="transmembrane region" description="Helical" evidence="2">
    <location>
        <begin position="75"/>
        <end position="95"/>
    </location>
</feature>
<keyword evidence="2" id="KW-0472">Membrane</keyword>
<keyword evidence="4" id="KW-1185">Reference proteome</keyword>
<name>A0A9P7NC23_9HYPO</name>
<protein>
    <submittedName>
        <fullName evidence="3">Uncharacterized protein</fullName>
    </submittedName>
</protein>
<dbReference type="Proteomes" id="UP000748025">
    <property type="component" value="Unassembled WGS sequence"/>
</dbReference>
<gene>
    <name evidence="3" type="ORF">E4U43_007780</name>
</gene>
<dbReference type="EMBL" id="SRPW01000731">
    <property type="protein sequence ID" value="KAG6012485.1"/>
    <property type="molecule type" value="Genomic_DNA"/>
</dbReference>
<dbReference type="AlphaFoldDB" id="A0A9P7NC23"/>
<sequence>MTTRRLVFRAACAIRRPLQTRPSTRAVEVCGIRSSSTGPATITDAGFWRSLIPKPFRKENRPKSSGTGAKEWNPATFFIVMFLFIGSMSIQMIALRKQSERYDRQSTVRMGQLREALRRLEGGHAVDVEKILGRADAVQRDSDWEEMWKALEDNQPSQSIDRQSETETTARPEVQMRAAAREQTTIQDVQVHRDVGSASFTTKSNLGNFF</sequence>
<dbReference type="OrthoDB" id="2253354at2759"/>
<proteinExistence type="predicted"/>
<evidence type="ECO:0000256" key="2">
    <source>
        <dbReference type="SAM" id="Phobius"/>
    </source>
</evidence>
<feature type="region of interest" description="Disordered" evidence="1">
    <location>
        <begin position="152"/>
        <end position="173"/>
    </location>
</feature>
<dbReference type="Pfam" id="PF17254">
    <property type="entry name" value="DUF5321"/>
    <property type="match status" value="1"/>
</dbReference>
<accession>A0A9P7NC23</accession>
<organism evidence="3 4">
    <name type="scientific">Claviceps pusilla</name>
    <dbReference type="NCBI Taxonomy" id="123648"/>
    <lineage>
        <taxon>Eukaryota</taxon>
        <taxon>Fungi</taxon>
        <taxon>Dikarya</taxon>
        <taxon>Ascomycota</taxon>
        <taxon>Pezizomycotina</taxon>
        <taxon>Sordariomycetes</taxon>
        <taxon>Hypocreomycetidae</taxon>
        <taxon>Hypocreales</taxon>
        <taxon>Clavicipitaceae</taxon>
        <taxon>Claviceps</taxon>
    </lineage>
</organism>
<keyword evidence="2" id="KW-1133">Transmembrane helix</keyword>
<evidence type="ECO:0000256" key="1">
    <source>
        <dbReference type="SAM" id="MobiDB-lite"/>
    </source>
</evidence>
<evidence type="ECO:0000313" key="3">
    <source>
        <dbReference type="EMBL" id="KAG6012485.1"/>
    </source>
</evidence>
<dbReference type="InterPro" id="IPR035213">
    <property type="entry name" value="DUF5321"/>
</dbReference>